<organism evidence="1 2">
    <name type="scientific">Streptomyces marianii</name>
    <dbReference type="NCBI Taxonomy" id="1817406"/>
    <lineage>
        <taxon>Bacteria</taxon>
        <taxon>Bacillati</taxon>
        <taxon>Actinomycetota</taxon>
        <taxon>Actinomycetes</taxon>
        <taxon>Kitasatosporales</taxon>
        <taxon>Streptomycetaceae</taxon>
        <taxon>Streptomyces</taxon>
    </lineage>
</organism>
<gene>
    <name evidence="1" type="ORF">FEF34_11740</name>
</gene>
<evidence type="ECO:0000313" key="2">
    <source>
        <dbReference type="Proteomes" id="UP000305921"/>
    </source>
</evidence>
<dbReference type="Proteomes" id="UP000305921">
    <property type="component" value="Unassembled WGS sequence"/>
</dbReference>
<name>A0A5R9E652_9ACTN</name>
<dbReference type="RefSeq" id="WP_138053130.1">
    <property type="nucleotide sequence ID" value="NZ_VAWE01000001.1"/>
</dbReference>
<keyword evidence="2" id="KW-1185">Reference proteome</keyword>
<protein>
    <submittedName>
        <fullName evidence="1">Uncharacterized protein</fullName>
    </submittedName>
</protein>
<comment type="caution">
    <text evidence="1">The sequence shown here is derived from an EMBL/GenBank/DDBJ whole genome shotgun (WGS) entry which is preliminary data.</text>
</comment>
<dbReference type="OrthoDB" id="4209455at2"/>
<proteinExistence type="predicted"/>
<reference evidence="1 2" key="1">
    <citation type="submission" date="2019-05" db="EMBL/GenBank/DDBJ databases">
        <title>Streptomyces marianii sp. nov., a novel marine actinomycete from southern coast of India.</title>
        <authorList>
            <person name="Iniyan A.M."/>
            <person name="Wink J."/>
            <person name="Ramprasad E."/>
            <person name="Ramana C.V."/>
            <person name="Bunk B."/>
            <person name="Sproer C."/>
            <person name="Joseph F.-J.R.S."/>
            <person name="Vincent S.G.P."/>
        </authorList>
    </citation>
    <scope>NUCLEOTIDE SEQUENCE [LARGE SCALE GENOMIC DNA]</scope>
    <source>
        <strain evidence="1 2">ICN19</strain>
    </source>
</reference>
<evidence type="ECO:0000313" key="1">
    <source>
        <dbReference type="EMBL" id="TLQ43724.1"/>
    </source>
</evidence>
<dbReference type="AlphaFoldDB" id="A0A5R9E652"/>
<sequence>MPVSPATRDLCRSVFASDVIELAVMALGTYTGPDETWVHQAAIRLSEGELHRLAHWLDEAERNSDTFRWYASEPANVSPEMHRFAVEFTNALMDKDVPKPPGQQ</sequence>
<dbReference type="EMBL" id="VAWE01000001">
    <property type="protein sequence ID" value="TLQ43724.1"/>
    <property type="molecule type" value="Genomic_DNA"/>
</dbReference>
<accession>A0A5R9E652</accession>